<sequence length="96" mass="11271">MLNFDIIQINNNKRLSTKGQFEGNHKTIVIKTKDYALRKYFKEIIEEGRNVNYISFESENRETDFQFNVKMQALHMGIDMKGNIKILLGKKVSKSK</sequence>
<reference evidence="1 2" key="1">
    <citation type="submission" date="2016-10" db="EMBL/GenBank/DDBJ databases">
        <authorList>
            <person name="de Groot N.N."/>
        </authorList>
    </citation>
    <scope>NUCLEOTIDE SEQUENCE [LARGE SCALE GENOMIC DNA]</scope>
    <source>
        <strain evidence="1 2">CCM7597</strain>
    </source>
</reference>
<evidence type="ECO:0000313" key="2">
    <source>
        <dbReference type="Proteomes" id="UP000198584"/>
    </source>
</evidence>
<dbReference type="STRING" id="571932.SAMN05421743_105229"/>
<dbReference type="EMBL" id="FNQR01000005">
    <property type="protein sequence ID" value="SEA54211.1"/>
    <property type="molecule type" value="Genomic_DNA"/>
</dbReference>
<keyword evidence="2" id="KW-1185">Reference proteome</keyword>
<proteinExistence type="predicted"/>
<protein>
    <submittedName>
        <fullName evidence="1">Uncharacterized protein</fullName>
    </submittedName>
</protein>
<dbReference type="RefSeq" id="WP_093044428.1">
    <property type="nucleotide sequence ID" value="NZ_FNQR01000005.1"/>
</dbReference>
<name>A0A1H4C1A6_9BACI</name>
<evidence type="ECO:0000313" key="1">
    <source>
        <dbReference type="EMBL" id="SEA54211.1"/>
    </source>
</evidence>
<dbReference type="Proteomes" id="UP000198584">
    <property type="component" value="Unassembled WGS sequence"/>
</dbReference>
<gene>
    <name evidence="1" type="ORF">SAMN05421743_105229</name>
</gene>
<dbReference type="AlphaFoldDB" id="A0A1H4C1A6"/>
<accession>A0A1H4C1A6</accession>
<dbReference type="OrthoDB" id="9903614at2"/>
<organism evidence="1 2">
    <name type="scientific">Thalassobacillus cyri</name>
    <dbReference type="NCBI Taxonomy" id="571932"/>
    <lineage>
        <taxon>Bacteria</taxon>
        <taxon>Bacillati</taxon>
        <taxon>Bacillota</taxon>
        <taxon>Bacilli</taxon>
        <taxon>Bacillales</taxon>
        <taxon>Bacillaceae</taxon>
        <taxon>Thalassobacillus</taxon>
    </lineage>
</organism>